<name>A0A8K0K8P8_LADFU</name>
<dbReference type="PRINTS" id="PR00759">
    <property type="entry name" value="BASICPTASE"/>
</dbReference>
<dbReference type="Proteomes" id="UP000792457">
    <property type="component" value="Unassembled WGS sequence"/>
</dbReference>
<dbReference type="InterPro" id="IPR036880">
    <property type="entry name" value="Kunitz_BPTI_sf"/>
</dbReference>
<reference evidence="5" key="2">
    <citation type="submission" date="2017-10" db="EMBL/GenBank/DDBJ databases">
        <title>Ladona fulva Genome sequencing and assembly.</title>
        <authorList>
            <person name="Murali S."/>
            <person name="Richards S."/>
            <person name="Bandaranaike D."/>
            <person name="Bellair M."/>
            <person name="Blankenburg K."/>
            <person name="Chao H."/>
            <person name="Dinh H."/>
            <person name="Doddapaneni H."/>
            <person name="Dugan-Rocha S."/>
            <person name="Elkadiri S."/>
            <person name="Gnanaolivu R."/>
            <person name="Hernandez B."/>
            <person name="Skinner E."/>
            <person name="Javaid M."/>
            <person name="Lee S."/>
            <person name="Li M."/>
            <person name="Ming W."/>
            <person name="Munidasa M."/>
            <person name="Muniz J."/>
            <person name="Nguyen L."/>
            <person name="Hughes D."/>
            <person name="Osuji N."/>
            <person name="Pu L.-L."/>
            <person name="Puazo M."/>
            <person name="Qu C."/>
            <person name="Quiroz J."/>
            <person name="Raj R."/>
            <person name="Weissenberger G."/>
            <person name="Xin Y."/>
            <person name="Zou X."/>
            <person name="Han Y."/>
            <person name="Worley K."/>
            <person name="Muzny D."/>
            <person name="Gibbs R."/>
        </authorList>
    </citation>
    <scope>NUCLEOTIDE SEQUENCE</scope>
    <source>
        <strain evidence="5">Sampled in the wild</strain>
    </source>
</reference>
<dbReference type="InterPro" id="IPR002223">
    <property type="entry name" value="Kunitz_BPTI"/>
</dbReference>
<evidence type="ECO:0000313" key="6">
    <source>
        <dbReference type="Proteomes" id="UP000792457"/>
    </source>
</evidence>
<dbReference type="PROSITE" id="PS50279">
    <property type="entry name" value="BPTI_KUNITZ_2"/>
    <property type="match status" value="1"/>
</dbReference>
<keyword evidence="6" id="KW-1185">Reference proteome</keyword>
<reference evidence="5" key="1">
    <citation type="submission" date="2013-04" db="EMBL/GenBank/DDBJ databases">
        <authorList>
            <person name="Qu J."/>
            <person name="Murali S.C."/>
            <person name="Bandaranaike D."/>
            <person name="Bellair M."/>
            <person name="Blankenburg K."/>
            <person name="Chao H."/>
            <person name="Dinh H."/>
            <person name="Doddapaneni H."/>
            <person name="Downs B."/>
            <person name="Dugan-Rocha S."/>
            <person name="Elkadiri S."/>
            <person name="Gnanaolivu R.D."/>
            <person name="Hernandez B."/>
            <person name="Javaid M."/>
            <person name="Jayaseelan J.C."/>
            <person name="Lee S."/>
            <person name="Li M."/>
            <person name="Ming W."/>
            <person name="Munidasa M."/>
            <person name="Muniz J."/>
            <person name="Nguyen L."/>
            <person name="Ongeri F."/>
            <person name="Osuji N."/>
            <person name="Pu L.-L."/>
            <person name="Puazo M."/>
            <person name="Qu C."/>
            <person name="Quiroz J."/>
            <person name="Raj R."/>
            <person name="Weissenberger G."/>
            <person name="Xin Y."/>
            <person name="Zou X."/>
            <person name="Han Y."/>
            <person name="Richards S."/>
            <person name="Worley K."/>
            <person name="Muzny D."/>
            <person name="Gibbs R."/>
        </authorList>
    </citation>
    <scope>NUCLEOTIDE SEQUENCE</scope>
    <source>
        <strain evidence="5">Sampled in the wild</strain>
    </source>
</reference>
<dbReference type="InterPro" id="IPR050098">
    <property type="entry name" value="TFPI/VKTCI-like"/>
</dbReference>
<accession>A0A8K0K8P8</accession>
<sequence length="136" mass="15452">MEGLFHGRVGFLKECDKKFKVEVRGGYGMEVVLEWLCLKGLNRIEVVGWQKDIESEKGRWGSKERLSEGVEKVESRGAEDGALLEEETTAFNPQTDCFLPKDPGPCRGFFRAVYYSPETRRCENFVYSGCGGNKNR</sequence>
<evidence type="ECO:0000259" key="4">
    <source>
        <dbReference type="PROSITE" id="PS50279"/>
    </source>
</evidence>
<dbReference type="SUPFAM" id="SSF57362">
    <property type="entry name" value="BPTI-like"/>
    <property type="match status" value="1"/>
</dbReference>
<dbReference type="GO" id="GO:0005615">
    <property type="term" value="C:extracellular space"/>
    <property type="evidence" value="ECO:0007669"/>
    <property type="project" value="TreeGrafter"/>
</dbReference>
<protein>
    <recommendedName>
        <fullName evidence="4">BPTI/Kunitz inhibitor domain-containing protein</fullName>
    </recommendedName>
</protein>
<keyword evidence="2" id="KW-0722">Serine protease inhibitor</keyword>
<dbReference type="Gene3D" id="4.10.410.10">
    <property type="entry name" value="Pancreatic trypsin inhibitor Kunitz domain"/>
    <property type="match status" value="1"/>
</dbReference>
<dbReference type="PANTHER" id="PTHR10083">
    <property type="entry name" value="KUNITZ-TYPE PROTEASE INHIBITOR-RELATED"/>
    <property type="match status" value="1"/>
</dbReference>
<evidence type="ECO:0000256" key="3">
    <source>
        <dbReference type="ARBA" id="ARBA00023157"/>
    </source>
</evidence>
<proteinExistence type="predicted"/>
<dbReference type="PANTHER" id="PTHR10083:SF328">
    <property type="entry name" value="TISSUE FACTOR PATHWAY INHIBITOR"/>
    <property type="match status" value="1"/>
</dbReference>
<dbReference type="OrthoDB" id="4473401at2759"/>
<feature type="domain" description="BPTI/Kunitz inhibitor" evidence="4">
    <location>
        <begin position="97"/>
        <end position="136"/>
    </location>
</feature>
<dbReference type="AlphaFoldDB" id="A0A8K0K8P8"/>
<dbReference type="EMBL" id="KZ308420">
    <property type="protein sequence ID" value="KAG8229260.1"/>
    <property type="molecule type" value="Genomic_DNA"/>
</dbReference>
<gene>
    <name evidence="5" type="ORF">J437_LFUL010223</name>
</gene>
<evidence type="ECO:0000256" key="2">
    <source>
        <dbReference type="ARBA" id="ARBA00022900"/>
    </source>
</evidence>
<keyword evidence="3" id="KW-1015">Disulfide bond</keyword>
<comment type="caution">
    <text evidence="5">The sequence shown here is derived from an EMBL/GenBank/DDBJ whole genome shotgun (WGS) entry which is preliminary data.</text>
</comment>
<dbReference type="SMART" id="SM00131">
    <property type="entry name" value="KU"/>
    <property type="match status" value="1"/>
</dbReference>
<dbReference type="Pfam" id="PF00014">
    <property type="entry name" value="Kunitz_BPTI"/>
    <property type="match status" value="1"/>
</dbReference>
<evidence type="ECO:0000256" key="1">
    <source>
        <dbReference type="ARBA" id="ARBA00022690"/>
    </source>
</evidence>
<dbReference type="CDD" id="cd00109">
    <property type="entry name" value="Kunitz-type"/>
    <property type="match status" value="1"/>
</dbReference>
<evidence type="ECO:0000313" key="5">
    <source>
        <dbReference type="EMBL" id="KAG8229260.1"/>
    </source>
</evidence>
<keyword evidence="1" id="KW-0646">Protease inhibitor</keyword>
<organism evidence="5 6">
    <name type="scientific">Ladona fulva</name>
    <name type="common">Scarce chaser dragonfly</name>
    <name type="synonym">Libellula fulva</name>
    <dbReference type="NCBI Taxonomy" id="123851"/>
    <lineage>
        <taxon>Eukaryota</taxon>
        <taxon>Metazoa</taxon>
        <taxon>Ecdysozoa</taxon>
        <taxon>Arthropoda</taxon>
        <taxon>Hexapoda</taxon>
        <taxon>Insecta</taxon>
        <taxon>Pterygota</taxon>
        <taxon>Palaeoptera</taxon>
        <taxon>Odonata</taxon>
        <taxon>Epiprocta</taxon>
        <taxon>Anisoptera</taxon>
        <taxon>Libelluloidea</taxon>
        <taxon>Libellulidae</taxon>
        <taxon>Ladona</taxon>
    </lineage>
</organism>
<dbReference type="GO" id="GO:0004867">
    <property type="term" value="F:serine-type endopeptidase inhibitor activity"/>
    <property type="evidence" value="ECO:0007669"/>
    <property type="project" value="UniProtKB-KW"/>
</dbReference>